<keyword evidence="3 4" id="KW-0560">Oxidoreductase</keyword>
<dbReference type="Proteomes" id="UP001500979">
    <property type="component" value="Unassembled WGS sequence"/>
</dbReference>
<evidence type="ECO:0000256" key="1">
    <source>
        <dbReference type="ARBA" id="ARBA00004948"/>
    </source>
</evidence>
<comment type="function">
    <text evidence="4">Ring cyclization and eight-electron oxidation of 3a-(2-amino-2-carboxyethyl)-4,5-dioxo-4,5,6,7,8,9-hexahydroquinoline-7,9-dicarboxylic-acid to PQQ.</text>
</comment>
<keyword evidence="2 4" id="KW-0884">PQQ biosynthesis</keyword>
<dbReference type="SUPFAM" id="SSF48613">
    <property type="entry name" value="Heme oxygenase-like"/>
    <property type="match status" value="1"/>
</dbReference>
<evidence type="ECO:0000256" key="2">
    <source>
        <dbReference type="ARBA" id="ARBA00022905"/>
    </source>
</evidence>
<dbReference type="PANTHER" id="PTHR40279:SF3">
    <property type="entry name" value="4-AMINOBENZOATE SYNTHASE"/>
    <property type="match status" value="1"/>
</dbReference>
<protein>
    <recommendedName>
        <fullName evidence="4">Pyrroloquinoline-quinone synthase</fullName>
        <ecNumber evidence="4">1.3.3.11</ecNumber>
    </recommendedName>
    <alternativeName>
        <fullName evidence="4">Coenzyme PQQ synthesis protein C</fullName>
    </alternativeName>
    <alternativeName>
        <fullName evidence="4">Pyrroloquinoline quinone biosynthesis protein C</fullName>
    </alternativeName>
</protein>
<feature type="domain" description="Thiaminase-2/PQQC" evidence="5">
    <location>
        <begin position="12"/>
        <end position="220"/>
    </location>
</feature>
<sequence>MTPRDAGEFERALRALETRYWHDHPFHQRLHRGKLDARELRLWAANRWYYQRCLPQKDAAIIANCPLPRVRRTWLERIAYHDGRTAADGGAQRWLQLAEALGMPREEVVDERHLLPGVRFAVDAYVNFARSRPWIEGVASGLTEMFAPGLMRRRVEAMREHYPWIAESGFGYFHNRIEATRGEGRSTLALVLEHCTTRDQQDAALAALAFKCDVLHAVLDAVDYEVGKR</sequence>
<comment type="similarity">
    <text evidence="4">Belongs to the PqqC family.</text>
</comment>
<dbReference type="InterPro" id="IPR011845">
    <property type="entry name" value="PqqC"/>
</dbReference>
<keyword evidence="7" id="KW-1185">Reference proteome</keyword>
<accession>A0ABN3VI58</accession>
<dbReference type="RefSeq" id="WP_344682453.1">
    <property type="nucleotide sequence ID" value="NZ_BAAAUX010000018.1"/>
</dbReference>
<dbReference type="InterPro" id="IPR004305">
    <property type="entry name" value="Thiaminase-2/PQQC"/>
</dbReference>
<gene>
    <name evidence="4 6" type="primary">pqqC</name>
    <name evidence="6" type="ORF">GCM10010470_43090</name>
</gene>
<evidence type="ECO:0000313" key="7">
    <source>
        <dbReference type="Proteomes" id="UP001500979"/>
    </source>
</evidence>
<dbReference type="InterPro" id="IPR016084">
    <property type="entry name" value="Haem_Oase-like_multi-hlx"/>
</dbReference>
<name>A0ABN3VI58_9PSEU</name>
<evidence type="ECO:0000256" key="3">
    <source>
        <dbReference type="ARBA" id="ARBA00023002"/>
    </source>
</evidence>
<comment type="catalytic activity">
    <reaction evidence="4">
        <text>6-(2-amino-2-carboxyethyl)-7,8-dioxo-1,2,3,4,7,8-hexahydroquinoline-2,4-dicarboxylate + 3 O2 = pyrroloquinoline quinone + 2 H2O2 + 2 H2O + H(+)</text>
        <dbReference type="Rhea" id="RHEA:10692"/>
        <dbReference type="ChEBI" id="CHEBI:15377"/>
        <dbReference type="ChEBI" id="CHEBI:15378"/>
        <dbReference type="ChEBI" id="CHEBI:15379"/>
        <dbReference type="ChEBI" id="CHEBI:16240"/>
        <dbReference type="ChEBI" id="CHEBI:58442"/>
        <dbReference type="ChEBI" id="CHEBI:58778"/>
        <dbReference type="EC" id="1.3.3.11"/>
    </reaction>
</comment>
<comment type="pathway">
    <text evidence="1">Cofactor biosynthesis; thiamine diphosphate biosynthesis.</text>
</comment>
<dbReference type="Pfam" id="PF03070">
    <property type="entry name" value="TENA_THI-4"/>
    <property type="match status" value="1"/>
</dbReference>
<evidence type="ECO:0000313" key="6">
    <source>
        <dbReference type="EMBL" id="GAA2803350.1"/>
    </source>
</evidence>
<evidence type="ECO:0000259" key="5">
    <source>
        <dbReference type="Pfam" id="PF03070"/>
    </source>
</evidence>
<organism evidence="6 7">
    <name type="scientific">Saccharopolyspora taberi</name>
    <dbReference type="NCBI Taxonomy" id="60895"/>
    <lineage>
        <taxon>Bacteria</taxon>
        <taxon>Bacillati</taxon>
        <taxon>Actinomycetota</taxon>
        <taxon>Actinomycetes</taxon>
        <taxon>Pseudonocardiales</taxon>
        <taxon>Pseudonocardiaceae</taxon>
        <taxon>Saccharopolyspora</taxon>
    </lineage>
</organism>
<dbReference type="InterPro" id="IPR039068">
    <property type="entry name" value="PqqC-like"/>
</dbReference>
<dbReference type="PANTHER" id="PTHR40279">
    <property type="entry name" value="PQQC-LIKE PROTEIN"/>
    <property type="match status" value="1"/>
</dbReference>
<dbReference type="EC" id="1.3.3.11" evidence="4"/>
<dbReference type="EMBL" id="BAAAUX010000018">
    <property type="protein sequence ID" value="GAA2803350.1"/>
    <property type="molecule type" value="Genomic_DNA"/>
</dbReference>
<proteinExistence type="inferred from homology"/>
<comment type="caution">
    <text evidence="6">The sequence shown here is derived from an EMBL/GenBank/DDBJ whole genome shotgun (WGS) entry which is preliminary data.</text>
</comment>
<dbReference type="NCBIfam" id="TIGR02111">
    <property type="entry name" value="PQQ_syn_pqqC"/>
    <property type="match status" value="1"/>
</dbReference>
<comment type="pathway">
    <text evidence="4">Cofactor biosynthesis; pyrroloquinoline quinone biosynthesis.</text>
</comment>
<reference evidence="6 7" key="1">
    <citation type="journal article" date="2019" name="Int. J. Syst. Evol. Microbiol.">
        <title>The Global Catalogue of Microorganisms (GCM) 10K type strain sequencing project: providing services to taxonomists for standard genome sequencing and annotation.</title>
        <authorList>
            <consortium name="The Broad Institute Genomics Platform"/>
            <consortium name="The Broad Institute Genome Sequencing Center for Infectious Disease"/>
            <person name="Wu L."/>
            <person name="Ma J."/>
        </authorList>
    </citation>
    <scope>NUCLEOTIDE SEQUENCE [LARGE SCALE GENOMIC DNA]</scope>
    <source>
        <strain evidence="6 7">JCM 9383</strain>
    </source>
</reference>
<dbReference type="Gene3D" id="1.20.910.10">
    <property type="entry name" value="Heme oxygenase-like"/>
    <property type="match status" value="1"/>
</dbReference>
<evidence type="ECO:0000256" key="4">
    <source>
        <dbReference type="HAMAP-Rule" id="MF_00654"/>
    </source>
</evidence>
<dbReference type="HAMAP" id="MF_00654">
    <property type="entry name" value="PQQ_syn_PqqC"/>
    <property type="match status" value="1"/>
</dbReference>